<proteinExistence type="predicted"/>
<accession>A0A8B8FS38</accession>
<dbReference type="RefSeq" id="XP_025413291.1">
    <property type="nucleotide sequence ID" value="XM_025557506.1"/>
</dbReference>
<gene>
    <name evidence="2" type="primary">LOC112685573</name>
</gene>
<dbReference type="PANTHER" id="PTHR45749:SF21">
    <property type="entry name" value="DUF4371 DOMAIN-CONTAINING PROTEIN"/>
    <property type="match status" value="1"/>
</dbReference>
<evidence type="ECO:0000313" key="1">
    <source>
        <dbReference type="Proteomes" id="UP000694846"/>
    </source>
</evidence>
<dbReference type="OrthoDB" id="6623864at2759"/>
<keyword evidence="1" id="KW-1185">Reference proteome</keyword>
<evidence type="ECO:0000313" key="2">
    <source>
        <dbReference type="RefSeq" id="XP_025413291.1"/>
    </source>
</evidence>
<dbReference type="PANTHER" id="PTHR45749">
    <property type="match status" value="1"/>
</dbReference>
<name>A0A8B8FS38_9HEMI</name>
<protein>
    <submittedName>
        <fullName evidence="2">Zinc finger MYM-type protein 1-like</fullName>
    </submittedName>
</protein>
<dbReference type="GeneID" id="112685573"/>
<dbReference type="AlphaFoldDB" id="A0A8B8FS38"/>
<sequence>MSTAIQKEIQTNIMYIKCLIDIVLYLGRQGIAFRGHREDETSVNKGNFKQMYEFLSKHNPEFCNDARNLFNALEALYVHFSHSIRNVKLTDLQLKLNSKKTTLLVK</sequence>
<dbReference type="Proteomes" id="UP000694846">
    <property type="component" value="Unplaced"/>
</dbReference>
<organism evidence="1 2">
    <name type="scientific">Sipha flava</name>
    <name type="common">yellow sugarcane aphid</name>
    <dbReference type="NCBI Taxonomy" id="143950"/>
    <lineage>
        <taxon>Eukaryota</taxon>
        <taxon>Metazoa</taxon>
        <taxon>Ecdysozoa</taxon>
        <taxon>Arthropoda</taxon>
        <taxon>Hexapoda</taxon>
        <taxon>Insecta</taxon>
        <taxon>Pterygota</taxon>
        <taxon>Neoptera</taxon>
        <taxon>Paraneoptera</taxon>
        <taxon>Hemiptera</taxon>
        <taxon>Sternorrhyncha</taxon>
        <taxon>Aphidomorpha</taxon>
        <taxon>Aphidoidea</taxon>
        <taxon>Aphididae</taxon>
        <taxon>Sipha</taxon>
    </lineage>
</organism>
<reference evidence="2" key="1">
    <citation type="submission" date="2025-08" db="UniProtKB">
        <authorList>
            <consortium name="RefSeq"/>
        </authorList>
    </citation>
    <scope>IDENTIFICATION</scope>
    <source>
        <tissue evidence="2">Whole body</tissue>
    </source>
</reference>